<organism evidence="3 4">
    <name type="scientific">Plectosphaerella cucumerina</name>
    <dbReference type="NCBI Taxonomy" id="40658"/>
    <lineage>
        <taxon>Eukaryota</taxon>
        <taxon>Fungi</taxon>
        <taxon>Dikarya</taxon>
        <taxon>Ascomycota</taxon>
        <taxon>Pezizomycotina</taxon>
        <taxon>Sordariomycetes</taxon>
        <taxon>Hypocreomycetidae</taxon>
        <taxon>Glomerellales</taxon>
        <taxon>Plectosphaerellaceae</taxon>
        <taxon>Plectosphaerella</taxon>
    </lineage>
</organism>
<evidence type="ECO:0000313" key="3">
    <source>
        <dbReference type="EMBL" id="KAH7354353.1"/>
    </source>
</evidence>
<feature type="compositionally biased region" description="Acidic residues" evidence="1">
    <location>
        <begin position="323"/>
        <end position="335"/>
    </location>
</feature>
<feature type="region of interest" description="Disordered" evidence="1">
    <location>
        <begin position="308"/>
        <end position="353"/>
    </location>
</feature>
<feature type="domain" description="DUF7582" evidence="2">
    <location>
        <begin position="155"/>
        <end position="307"/>
    </location>
</feature>
<dbReference type="Proteomes" id="UP000813385">
    <property type="component" value="Unassembled WGS sequence"/>
</dbReference>
<sequence>MSISKSRISSPLEAGTSILDVDHLPEHLHEALEYASRRLARRSMHVSLVLVRRDYQLPRAPPSPPTPCSPAFQKSPLSPRLALASSFRKLVRSGSSKSVSSPLPSPALATESDPRFRPLASHPTWPVTPRTPLSPPPMTPLLTSSSIASTEAHEVCTPHPFGIRLVYADLLTERQKAVLRQVLERTEKKFHIGAGWLPLPLDPAACGLSTAVTNRSLLQNDPLFSSDGLTLVPLDRLYTFKAALSSYSRTLSPLRLEDAVDELRRLVLSRKGAVVARAELARWYDWLSFSDASLTDVRGMYRRAYGGKTGAGGVEGVPHPPVEEGESDGETDFETDSAKDEEGALPGDRENTPLARTVEVCLAPEAAPAKTPPMLLKLQTQFPAPAAARDDVVMIGFTPITGPRRDADDEEVVTARPGRESRQLWSPTTIAEVLHDQALAGGRSPMGPMTPNGYDDISPITRGEWGFLMVDGGVKQGMKTAAVVTC</sequence>
<dbReference type="Pfam" id="PF24483">
    <property type="entry name" value="DUF7582"/>
    <property type="match status" value="1"/>
</dbReference>
<reference evidence="3" key="1">
    <citation type="journal article" date="2021" name="Nat. Commun.">
        <title>Genetic determinants of endophytism in the Arabidopsis root mycobiome.</title>
        <authorList>
            <person name="Mesny F."/>
            <person name="Miyauchi S."/>
            <person name="Thiergart T."/>
            <person name="Pickel B."/>
            <person name="Atanasova L."/>
            <person name="Karlsson M."/>
            <person name="Huettel B."/>
            <person name="Barry K.W."/>
            <person name="Haridas S."/>
            <person name="Chen C."/>
            <person name="Bauer D."/>
            <person name="Andreopoulos W."/>
            <person name="Pangilinan J."/>
            <person name="LaButti K."/>
            <person name="Riley R."/>
            <person name="Lipzen A."/>
            <person name="Clum A."/>
            <person name="Drula E."/>
            <person name="Henrissat B."/>
            <person name="Kohler A."/>
            <person name="Grigoriev I.V."/>
            <person name="Martin F.M."/>
            <person name="Hacquard S."/>
        </authorList>
    </citation>
    <scope>NUCLEOTIDE SEQUENCE</scope>
    <source>
        <strain evidence="3">MPI-CAGE-AT-0016</strain>
    </source>
</reference>
<name>A0A8K0X282_9PEZI</name>
<dbReference type="OrthoDB" id="5350192at2759"/>
<proteinExistence type="predicted"/>
<evidence type="ECO:0000313" key="4">
    <source>
        <dbReference type="Proteomes" id="UP000813385"/>
    </source>
</evidence>
<keyword evidence="4" id="KW-1185">Reference proteome</keyword>
<evidence type="ECO:0000259" key="2">
    <source>
        <dbReference type="Pfam" id="PF24483"/>
    </source>
</evidence>
<accession>A0A8K0X282</accession>
<dbReference type="InterPro" id="IPR056004">
    <property type="entry name" value="DUF7582"/>
</dbReference>
<feature type="region of interest" description="Disordered" evidence="1">
    <location>
        <begin position="94"/>
        <end position="138"/>
    </location>
</feature>
<dbReference type="EMBL" id="JAGPXD010000005">
    <property type="protein sequence ID" value="KAH7354353.1"/>
    <property type="molecule type" value="Genomic_DNA"/>
</dbReference>
<gene>
    <name evidence="3" type="ORF">B0T11DRAFT_127115</name>
</gene>
<comment type="caution">
    <text evidence="3">The sequence shown here is derived from an EMBL/GenBank/DDBJ whole genome shotgun (WGS) entry which is preliminary data.</text>
</comment>
<evidence type="ECO:0000256" key="1">
    <source>
        <dbReference type="SAM" id="MobiDB-lite"/>
    </source>
</evidence>
<protein>
    <recommendedName>
        <fullName evidence="2">DUF7582 domain-containing protein</fullName>
    </recommendedName>
</protein>
<feature type="compositionally biased region" description="Basic and acidic residues" evidence="1">
    <location>
        <begin position="336"/>
        <end position="351"/>
    </location>
</feature>
<dbReference type="AlphaFoldDB" id="A0A8K0X282"/>